<reference evidence="2 3" key="1">
    <citation type="submission" date="2013-11" db="EMBL/GenBank/DDBJ databases">
        <title>Genome sequencing of Stegodyphus mimosarum.</title>
        <authorList>
            <person name="Bechsgaard J."/>
        </authorList>
    </citation>
    <scope>NUCLEOTIDE SEQUENCE [LARGE SCALE GENOMIC DNA]</scope>
</reference>
<sequence>MSDQNVLDVQNQIRENSEDIQKYLMDLDNWEKEMRKKEEELKLNKTNDEDTFPPIRNSLSRSKKKGR</sequence>
<gene>
    <name evidence="2" type="ORF">X975_07991</name>
</gene>
<protein>
    <submittedName>
        <fullName evidence="2">RNA polymerase II-associated protein 3</fullName>
    </submittedName>
</protein>
<organism evidence="2 3">
    <name type="scientific">Stegodyphus mimosarum</name>
    <name type="common">African social velvet spider</name>
    <dbReference type="NCBI Taxonomy" id="407821"/>
    <lineage>
        <taxon>Eukaryota</taxon>
        <taxon>Metazoa</taxon>
        <taxon>Ecdysozoa</taxon>
        <taxon>Arthropoda</taxon>
        <taxon>Chelicerata</taxon>
        <taxon>Arachnida</taxon>
        <taxon>Araneae</taxon>
        <taxon>Araneomorphae</taxon>
        <taxon>Entelegynae</taxon>
        <taxon>Eresoidea</taxon>
        <taxon>Eresidae</taxon>
        <taxon>Stegodyphus</taxon>
    </lineage>
</organism>
<feature type="non-terminal residue" evidence="2">
    <location>
        <position position="67"/>
    </location>
</feature>
<feature type="region of interest" description="Disordered" evidence="1">
    <location>
        <begin position="40"/>
        <end position="67"/>
    </location>
</feature>
<dbReference type="STRING" id="407821.A0A087U392"/>
<accession>A0A087U392</accession>
<dbReference type="OMA" id="KHEDRMI"/>
<keyword evidence="3" id="KW-1185">Reference proteome</keyword>
<dbReference type="Proteomes" id="UP000054359">
    <property type="component" value="Unassembled WGS sequence"/>
</dbReference>
<name>A0A087U392_STEMI</name>
<dbReference type="EMBL" id="KK117944">
    <property type="protein sequence ID" value="KFM71831.1"/>
    <property type="molecule type" value="Genomic_DNA"/>
</dbReference>
<evidence type="ECO:0000313" key="2">
    <source>
        <dbReference type="EMBL" id="KFM71831.1"/>
    </source>
</evidence>
<evidence type="ECO:0000313" key="3">
    <source>
        <dbReference type="Proteomes" id="UP000054359"/>
    </source>
</evidence>
<proteinExistence type="predicted"/>
<dbReference type="AlphaFoldDB" id="A0A087U392"/>
<evidence type="ECO:0000256" key="1">
    <source>
        <dbReference type="SAM" id="MobiDB-lite"/>
    </source>
</evidence>